<keyword evidence="6" id="KW-1185">Reference proteome</keyword>
<name>A0A4R4K281_9BACT</name>
<feature type="domain" description="SD-repeat containing protein B" evidence="4">
    <location>
        <begin position="630"/>
        <end position="697"/>
    </location>
</feature>
<comment type="subcellular location">
    <subcellularLocation>
        <location evidence="1">Secreted</location>
    </subcellularLocation>
</comment>
<dbReference type="SUPFAM" id="SSF117074">
    <property type="entry name" value="Hypothetical protein PA1324"/>
    <property type="match status" value="2"/>
</dbReference>
<evidence type="ECO:0000256" key="3">
    <source>
        <dbReference type="ARBA" id="ARBA00022729"/>
    </source>
</evidence>
<dbReference type="InterPro" id="IPR033764">
    <property type="entry name" value="Sdr_B"/>
</dbReference>
<evidence type="ECO:0000259" key="4">
    <source>
        <dbReference type="Pfam" id="PF17210"/>
    </source>
</evidence>
<dbReference type="InterPro" id="IPR013783">
    <property type="entry name" value="Ig-like_fold"/>
</dbReference>
<evidence type="ECO:0000256" key="1">
    <source>
        <dbReference type="ARBA" id="ARBA00004613"/>
    </source>
</evidence>
<dbReference type="EMBL" id="SMJU01000014">
    <property type="protein sequence ID" value="TDB61370.1"/>
    <property type="molecule type" value="Genomic_DNA"/>
</dbReference>
<evidence type="ECO:0000313" key="6">
    <source>
        <dbReference type="Proteomes" id="UP000295706"/>
    </source>
</evidence>
<proteinExistence type="predicted"/>
<sequence>MEIIYKWKANVQTGISLFSRGLGFFMLLFAVAVPAFAQVSGTVYRDFNGDGVRQFSLPTEPGVQGIVVTAFIAGESAPLTSTTDSLGFYSFPVASGKKVRLEFSEMPFETYAITTTATNTSSVQFVTAPIANADLPVSDPLAYCKTVLPDLVTPCYVVGDALAAGSNSGPLASLIFFPYSASGQGSPPIELATTAETGSIWGGVYHRQDQKLFYSALLKRHASLGPLGLGGIYMTDLSSGTPVTSSYLNLSQFVKLSSTADSLALLNRNLPVDFVQPSLDSAAFRLTGKVGLGGMALSPDEKKMWVVNLYEKTLVQINIGAPVRPGNQLTAADITSFSIPNPGCVLGEARPWAVEYQQGSLYVGVTCDARQAGSTRANLRAYVYRFDLKTMQFISTPVISEALSYRKGWVHAGVPQSEYWEPWTDQWSDLTTSLLTEVGGVSYYRASRPQPILSDIAFDTDGSLILGLMDRTGNQTARNQWSVPATSGLYSGYIGGDILRAQAHADGTYALESNGTSGLRVGCGVGNNQGPGGGEFYCADFYRDVFSGDTIQQETFMGSLLVVPGNDEVIASVIEPFTVWSGGMAWFSNQSGNRTKAYEIYNGEGPQLQYAGKSNGLGSIQALCETAPLQIGNRIWIDADQDGIQDPDELPLANVQVALFDSTGNLSGATQTNAAGNYLFEGNDLKPNTTYYLIVGTNGNLAQFDKTTETLTINTIPYKLTSANVGEGPNADLNDSDAQLATGLPAALNGFPYVRVQTGAPGQNNPNYDIGFISCWLEPLPDTTVCQGVTSVQLPAAEAGQLWTAGSGNPSPATISNTGLINGMINAGTYAFILSQGTTCTDTVRVIVNAKPNVMSMIERPTCTDLTVNQDGKISVSGFLAGQTFDLSLGATFTSSMFGSPQPIPGNGTLVSDLQNPATVSQAYTLRIYGETGCTQDIALTLMRRDCACGDVRSLCIPITTRIIKK</sequence>
<dbReference type="GO" id="GO:0005576">
    <property type="term" value="C:extracellular region"/>
    <property type="evidence" value="ECO:0007669"/>
    <property type="project" value="UniProtKB-SubCell"/>
</dbReference>
<keyword evidence="2" id="KW-0964">Secreted</keyword>
<organism evidence="5 6">
    <name type="scientific">Arundinibacter roseus</name>
    <dbReference type="NCBI Taxonomy" id="2070510"/>
    <lineage>
        <taxon>Bacteria</taxon>
        <taxon>Pseudomonadati</taxon>
        <taxon>Bacteroidota</taxon>
        <taxon>Cytophagia</taxon>
        <taxon>Cytophagales</taxon>
        <taxon>Spirosomataceae</taxon>
        <taxon>Arundinibacter</taxon>
    </lineage>
</organism>
<evidence type="ECO:0000313" key="5">
    <source>
        <dbReference type="EMBL" id="TDB61370.1"/>
    </source>
</evidence>
<dbReference type="Proteomes" id="UP000295706">
    <property type="component" value="Unassembled WGS sequence"/>
</dbReference>
<reference evidence="5 6" key="1">
    <citation type="submission" date="2019-02" db="EMBL/GenBank/DDBJ databases">
        <title>Arundinibacter roseus gen. nov., sp. nov., a new member of the family Cytophagaceae.</title>
        <authorList>
            <person name="Szuroczki S."/>
            <person name="Khayer B."/>
            <person name="Sproer C."/>
            <person name="Toumi M."/>
            <person name="Szabo A."/>
            <person name="Felfoldi T."/>
            <person name="Schumann P."/>
            <person name="Toth E."/>
        </authorList>
    </citation>
    <scope>NUCLEOTIDE SEQUENCE [LARGE SCALE GENOMIC DNA]</scope>
    <source>
        <strain evidence="5 6">DMA-k-7a</strain>
    </source>
</reference>
<gene>
    <name evidence="5" type="ORF">EZE20_19390</name>
</gene>
<dbReference type="Pfam" id="PF17210">
    <property type="entry name" value="SdrD_B"/>
    <property type="match status" value="1"/>
</dbReference>
<evidence type="ECO:0000256" key="2">
    <source>
        <dbReference type="ARBA" id="ARBA00022525"/>
    </source>
</evidence>
<dbReference type="OrthoDB" id="3169091at2"/>
<accession>A0A4R4K281</accession>
<dbReference type="RefSeq" id="WP_132120806.1">
    <property type="nucleotide sequence ID" value="NZ_SMJU01000014.1"/>
</dbReference>
<dbReference type="SUPFAM" id="SSF63825">
    <property type="entry name" value="YWTD domain"/>
    <property type="match status" value="1"/>
</dbReference>
<comment type="caution">
    <text evidence="5">The sequence shown here is derived from an EMBL/GenBank/DDBJ whole genome shotgun (WGS) entry which is preliminary data.</text>
</comment>
<dbReference type="AlphaFoldDB" id="A0A4R4K281"/>
<keyword evidence="3" id="KW-0732">Signal</keyword>
<dbReference type="Gene3D" id="2.60.40.10">
    <property type="entry name" value="Immunoglobulins"/>
    <property type="match status" value="2"/>
</dbReference>
<protein>
    <recommendedName>
        <fullName evidence="4">SD-repeat containing protein B domain-containing protein</fullName>
    </recommendedName>
</protein>